<evidence type="ECO:0000313" key="2">
    <source>
        <dbReference type="EMBL" id="KXA99391.1"/>
    </source>
</evidence>
<dbReference type="Proteomes" id="UP000070341">
    <property type="component" value="Unassembled WGS sequence"/>
</dbReference>
<evidence type="ECO:0000256" key="1">
    <source>
        <dbReference type="SAM" id="Phobius"/>
    </source>
</evidence>
<gene>
    <name evidence="2" type="ORF">AKJ40_03270</name>
</gene>
<feature type="transmembrane region" description="Helical" evidence="1">
    <location>
        <begin position="50"/>
        <end position="72"/>
    </location>
</feature>
<accession>A0A133UYY8</accession>
<sequence>MGINPNKRRTKEGSGLMAFALLGALIAVKLFGMSGFFVMNIQGKEFPDLIVWFVFSLIGGTIIGRVVTIVFIELANVTGIDFTGLWAFCSAVSTLALFIAFAKELSN</sequence>
<organism evidence="2 3">
    <name type="scientific">candidate division MSBL1 archaeon SCGC-AAA259M10</name>
    <dbReference type="NCBI Taxonomy" id="1698270"/>
    <lineage>
        <taxon>Archaea</taxon>
        <taxon>Methanobacteriati</taxon>
        <taxon>Methanobacteriota</taxon>
        <taxon>candidate division MSBL1</taxon>
    </lineage>
</organism>
<protein>
    <submittedName>
        <fullName evidence="2">Uncharacterized protein</fullName>
    </submittedName>
</protein>
<reference evidence="2 3" key="1">
    <citation type="journal article" date="2016" name="Sci. Rep.">
        <title>Metabolic traits of an uncultured archaeal lineage -MSBL1- from brine pools of the Red Sea.</title>
        <authorList>
            <person name="Mwirichia R."/>
            <person name="Alam I."/>
            <person name="Rashid M."/>
            <person name="Vinu M."/>
            <person name="Ba-Alawi W."/>
            <person name="Anthony Kamau A."/>
            <person name="Kamanda Ngugi D."/>
            <person name="Goker M."/>
            <person name="Klenk H.P."/>
            <person name="Bajic V."/>
            <person name="Stingl U."/>
        </authorList>
    </citation>
    <scope>NUCLEOTIDE SEQUENCE [LARGE SCALE GENOMIC DNA]</scope>
    <source>
        <strain evidence="2">SCGC-AAA259M10</strain>
    </source>
</reference>
<proteinExistence type="predicted"/>
<keyword evidence="1" id="KW-0812">Transmembrane</keyword>
<keyword evidence="1" id="KW-0472">Membrane</keyword>
<feature type="transmembrane region" description="Helical" evidence="1">
    <location>
        <begin position="16"/>
        <end position="38"/>
    </location>
</feature>
<dbReference type="EMBL" id="LHXU01000053">
    <property type="protein sequence ID" value="KXA99391.1"/>
    <property type="molecule type" value="Genomic_DNA"/>
</dbReference>
<name>A0A133UYY8_9EURY</name>
<keyword evidence="3" id="KW-1185">Reference proteome</keyword>
<feature type="transmembrane region" description="Helical" evidence="1">
    <location>
        <begin position="84"/>
        <end position="102"/>
    </location>
</feature>
<dbReference type="AlphaFoldDB" id="A0A133UYY8"/>
<comment type="caution">
    <text evidence="2">The sequence shown here is derived from an EMBL/GenBank/DDBJ whole genome shotgun (WGS) entry which is preliminary data.</text>
</comment>
<evidence type="ECO:0000313" key="3">
    <source>
        <dbReference type="Proteomes" id="UP000070341"/>
    </source>
</evidence>
<keyword evidence="1" id="KW-1133">Transmembrane helix</keyword>